<comment type="caution">
    <text evidence="2">The sequence shown here is derived from an EMBL/GenBank/DDBJ whole genome shotgun (WGS) entry which is preliminary data.</text>
</comment>
<dbReference type="EMBL" id="RHFN01000035">
    <property type="protein sequence ID" value="ROU10041.1"/>
    <property type="molecule type" value="Genomic_DNA"/>
</dbReference>
<dbReference type="RefSeq" id="WP_051910798.1">
    <property type="nucleotide sequence ID" value="NZ_AP022665.1"/>
</dbReference>
<feature type="transmembrane region" description="Helical" evidence="1">
    <location>
        <begin position="43"/>
        <end position="59"/>
    </location>
</feature>
<feature type="transmembrane region" description="Helical" evidence="1">
    <location>
        <begin position="7"/>
        <end position="31"/>
    </location>
</feature>
<dbReference type="Proteomes" id="UP000268051">
    <property type="component" value="Unassembled WGS sequence"/>
</dbReference>
<gene>
    <name evidence="2" type="ORF">EB837_23005</name>
</gene>
<organism evidence="2 3">
    <name type="scientific">Kluyvera ascorbata</name>
    <dbReference type="NCBI Taxonomy" id="51288"/>
    <lineage>
        <taxon>Bacteria</taxon>
        <taxon>Pseudomonadati</taxon>
        <taxon>Pseudomonadota</taxon>
        <taxon>Gammaproteobacteria</taxon>
        <taxon>Enterobacterales</taxon>
        <taxon>Enterobacteriaceae</taxon>
        <taxon>Kluyvera</taxon>
    </lineage>
</organism>
<reference evidence="2 3" key="1">
    <citation type="submission" date="2018-10" db="EMBL/GenBank/DDBJ databases">
        <title>Horizontal transference of carbapenem resistance between Klebsiella pneumoniae and Kluyvera ascorbata during abdominal infection: a case report.</title>
        <authorList>
            <person name="Raro O.H.F."/>
            <person name="Lima-Morales D."/>
            <person name="Barth A.L."/>
            <person name="Paim T.G.S."/>
            <person name="Mott M.P."/>
            <person name="Riche C.V.W."/>
            <person name="Teixeira U.F."/>
            <person name="Waechter F."/>
            <person name="Dias C.A.G."/>
        </authorList>
    </citation>
    <scope>NUCLEOTIDE SEQUENCE [LARGE SCALE GENOMIC DNA]</scope>
    <source>
        <strain evidence="2 3">OT2</strain>
    </source>
</reference>
<dbReference type="AlphaFoldDB" id="A0A378GL82"/>
<feature type="transmembrane region" description="Helical" evidence="1">
    <location>
        <begin position="95"/>
        <end position="112"/>
    </location>
</feature>
<sequence>MILVNLFLRCFFLSLATGVAILCLHVDVNILKNSLSEISLTEIVQESILFLIVLIHLVAARKQPEMRQCNVLIAGFFMAMLIRELDGIFDLIHHGSWVWFALIVSIIAVAYASRQPQRVLNQLTLYTAKPAFGMMLSGLLATLVFSRLFGMSLLWHSLLQDGYVREVKNMVEEGTELFGYILCLAASVEIFRQPKVNHR</sequence>
<feature type="transmembrane region" description="Helical" evidence="1">
    <location>
        <begin position="132"/>
        <end position="155"/>
    </location>
</feature>
<accession>A0A378GL82</accession>
<evidence type="ECO:0000313" key="3">
    <source>
        <dbReference type="Proteomes" id="UP000268051"/>
    </source>
</evidence>
<dbReference type="OrthoDB" id="1425700at2"/>
<keyword evidence="1" id="KW-0472">Membrane</keyword>
<protein>
    <submittedName>
        <fullName evidence="2">Transporter</fullName>
    </submittedName>
</protein>
<name>A0A378GL82_9ENTR</name>
<evidence type="ECO:0000313" key="2">
    <source>
        <dbReference type="EMBL" id="ROU10041.1"/>
    </source>
</evidence>
<evidence type="ECO:0000256" key="1">
    <source>
        <dbReference type="SAM" id="Phobius"/>
    </source>
</evidence>
<keyword evidence="1" id="KW-0812">Transmembrane</keyword>
<proteinExistence type="predicted"/>
<keyword evidence="1" id="KW-1133">Transmembrane helix</keyword>